<protein>
    <submittedName>
        <fullName evidence="3">DUF5719 family protein</fullName>
    </submittedName>
</protein>
<sequence length="513" mass="52383">MNRTTMSLLAALVALAAVTGFAAIRPDDTDISTLEQRLPRPVERTALTCPRPTAAESATTWYTAFTPGPAGAEEDYTSSEEPGSAALLPAAEYEPGTEGEETEESGETEESEDPAEAEPVVPLEEPGVPAAARVTDADAPALTGTAEARLAPGWTVQQTTSVTVGTGAGLLGTSCQTPDTEFWFTGASTAESRADYVHITNPDEAATVVDIGLYGPEGRLETDLGQGITVPGGATVPIRLSTLTDEPQTNLAVQVTARTGRVGALIEAVDEQLGADWLPPADAPPGPLVIPGIPADAGTVRLTVFAPGDEDVTFDVGLAGANGTIAPAGYETVSVHAGTLTAIDLENLTRGEAGSLVLTPASGSGGGAVVAAARVTLGEDGEQDMAFIPATAPVDRRATVSGNTTSGTELSLVAPSEAVEVDVTVSPGTEGGESVTETYTVDGRTTLTFAPELPESTDGTYAVTLRTNGGPLYASRALTGDEDAPGLTIQTLPDDRSTVTVPETRPELAVLMD</sequence>
<feature type="compositionally biased region" description="Acidic residues" evidence="1">
    <location>
        <begin position="95"/>
        <end position="116"/>
    </location>
</feature>
<dbReference type="RefSeq" id="WP_311707915.1">
    <property type="nucleotide sequence ID" value="NZ_JAVREL010000024.1"/>
</dbReference>
<dbReference type="InterPro" id="IPR043777">
    <property type="entry name" value="DUF5719"/>
</dbReference>
<feature type="chain" id="PRO_5046274493" evidence="2">
    <location>
        <begin position="23"/>
        <end position="513"/>
    </location>
</feature>
<keyword evidence="4" id="KW-1185">Reference proteome</keyword>
<dbReference type="Pfam" id="PF18986">
    <property type="entry name" value="DUF5719"/>
    <property type="match status" value="1"/>
</dbReference>
<evidence type="ECO:0000313" key="4">
    <source>
        <dbReference type="Proteomes" id="UP001183246"/>
    </source>
</evidence>
<feature type="region of interest" description="Disordered" evidence="1">
    <location>
        <begin position="88"/>
        <end position="119"/>
    </location>
</feature>
<accession>A0ABU2MYT5</accession>
<proteinExistence type="predicted"/>
<evidence type="ECO:0000256" key="1">
    <source>
        <dbReference type="SAM" id="MobiDB-lite"/>
    </source>
</evidence>
<evidence type="ECO:0000256" key="2">
    <source>
        <dbReference type="SAM" id="SignalP"/>
    </source>
</evidence>
<name>A0ABU2MYT5_9ACTN</name>
<keyword evidence="2" id="KW-0732">Signal</keyword>
<organism evidence="3 4">
    <name type="scientific">Streptomyces litchfieldiae</name>
    <dbReference type="NCBI Taxonomy" id="3075543"/>
    <lineage>
        <taxon>Bacteria</taxon>
        <taxon>Bacillati</taxon>
        <taxon>Actinomycetota</taxon>
        <taxon>Actinomycetes</taxon>
        <taxon>Kitasatosporales</taxon>
        <taxon>Streptomycetaceae</taxon>
        <taxon>Streptomyces</taxon>
    </lineage>
</organism>
<comment type="caution">
    <text evidence="3">The sequence shown here is derived from an EMBL/GenBank/DDBJ whole genome shotgun (WGS) entry which is preliminary data.</text>
</comment>
<feature type="signal peptide" evidence="2">
    <location>
        <begin position="1"/>
        <end position="22"/>
    </location>
</feature>
<reference evidence="4" key="1">
    <citation type="submission" date="2023-07" db="EMBL/GenBank/DDBJ databases">
        <title>30 novel species of actinomycetes from the DSMZ collection.</title>
        <authorList>
            <person name="Nouioui I."/>
        </authorList>
    </citation>
    <scope>NUCLEOTIDE SEQUENCE [LARGE SCALE GENOMIC DNA]</scope>
    <source>
        <strain evidence="4">DSM 44938</strain>
    </source>
</reference>
<gene>
    <name evidence="3" type="ORF">RM590_30025</name>
</gene>
<evidence type="ECO:0000313" key="3">
    <source>
        <dbReference type="EMBL" id="MDT0346789.1"/>
    </source>
</evidence>
<dbReference type="Proteomes" id="UP001183246">
    <property type="component" value="Unassembled WGS sequence"/>
</dbReference>
<dbReference type="EMBL" id="JAVREL010000024">
    <property type="protein sequence ID" value="MDT0346789.1"/>
    <property type="molecule type" value="Genomic_DNA"/>
</dbReference>